<dbReference type="AlphaFoldDB" id="A0AAN7CSQ0"/>
<reference evidence="2" key="2">
    <citation type="submission" date="2023-05" db="EMBL/GenBank/DDBJ databases">
        <authorList>
            <consortium name="Lawrence Berkeley National Laboratory"/>
            <person name="Steindorff A."/>
            <person name="Hensen N."/>
            <person name="Bonometti L."/>
            <person name="Westerberg I."/>
            <person name="Brannstrom I.O."/>
            <person name="Guillou S."/>
            <person name="Cros-Aarteil S."/>
            <person name="Calhoun S."/>
            <person name="Haridas S."/>
            <person name="Kuo A."/>
            <person name="Mondo S."/>
            <person name="Pangilinan J."/>
            <person name="Riley R."/>
            <person name="Labutti K."/>
            <person name="Andreopoulos B."/>
            <person name="Lipzen A."/>
            <person name="Chen C."/>
            <person name="Yanf M."/>
            <person name="Daum C."/>
            <person name="Ng V."/>
            <person name="Clum A."/>
            <person name="Ohm R."/>
            <person name="Martin F."/>
            <person name="Silar P."/>
            <person name="Natvig D."/>
            <person name="Lalanne C."/>
            <person name="Gautier V."/>
            <person name="Ament-Velasquez S.L."/>
            <person name="Kruys A."/>
            <person name="Hutchinson M.I."/>
            <person name="Powell A.J."/>
            <person name="Barry K."/>
            <person name="Miller A.N."/>
            <person name="Grigoriev I.V."/>
            <person name="Debuchy R."/>
            <person name="Gladieux P."/>
            <person name="Thoren M.H."/>
            <person name="Johannesson H."/>
        </authorList>
    </citation>
    <scope>NUCLEOTIDE SEQUENCE</scope>
    <source>
        <strain evidence="2">CBS 359.72</strain>
    </source>
</reference>
<evidence type="ECO:0000313" key="2">
    <source>
        <dbReference type="EMBL" id="KAK4246143.1"/>
    </source>
</evidence>
<evidence type="ECO:0000259" key="1">
    <source>
        <dbReference type="Pfam" id="PF20150"/>
    </source>
</evidence>
<dbReference type="EMBL" id="MU857681">
    <property type="protein sequence ID" value="KAK4246143.1"/>
    <property type="molecule type" value="Genomic_DNA"/>
</dbReference>
<dbReference type="Pfam" id="PF20150">
    <property type="entry name" value="2EXR"/>
    <property type="match status" value="1"/>
</dbReference>
<comment type="caution">
    <text evidence="2">The sequence shown here is derived from an EMBL/GenBank/DDBJ whole genome shotgun (WGS) entry which is preliminary data.</text>
</comment>
<protein>
    <recommendedName>
        <fullName evidence="1">2EXR domain-containing protein</fullName>
    </recommendedName>
</protein>
<dbReference type="Proteomes" id="UP001303647">
    <property type="component" value="Unassembled WGS sequence"/>
</dbReference>
<organism evidence="2 3">
    <name type="scientific">Corynascus novoguineensis</name>
    <dbReference type="NCBI Taxonomy" id="1126955"/>
    <lineage>
        <taxon>Eukaryota</taxon>
        <taxon>Fungi</taxon>
        <taxon>Dikarya</taxon>
        <taxon>Ascomycota</taxon>
        <taxon>Pezizomycotina</taxon>
        <taxon>Sordariomycetes</taxon>
        <taxon>Sordariomycetidae</taxon>
        <taxon>Sordariales</taxon>
        <taxon>Chaetomiaceae</taxon>
        <taxon>Corynascus</taxon>
    </lineage>
</organism>
<proteinExistence type="predicted"/>
<keyword evidence="3" id="KW-1185">Reference proteome</keyword>
<dbReference type="PANTHER" id="PTHR35910:SF6">
    <property type="entry name" value="2EXR DOMAIN-CONTAINING PROTEIN"/>
    <property type="match status" value="1"/>
</dbReference>
<sequence length="459" mass="52765">MSEPETTARDDGTVENQTPSLFNDVYSSRWAPAAPCHATWTPFPQLPIELRLQIWLFSLQRHRMIEVNICSPADENDTTYPGDVSQSQYYKGRNHLGKVISGRGYTLNIKGRGSAAVPLSPLLWVNHEARRTALRFYHVHLPFPHSHGDRVLYLNSEYDVIYVRPQHPKVVPLDYSRRFARHATILVDFLHDVKAHDGKNKGEYSRDFLNDHGVPLTPGILHPAAAKSFANILRTSLRSVLCVVGFRLQTRGLGEIPVKNWYYHFAQTIPLCRRGHPSGSFHWLQTDPRPGVEFDLRQLSLNPFDEPGRLSRKWEDLEHAFGITREQLPAREDGESDTAGLRFYICPTLPWPVRQMMHGITMPEEKEGSREELAKYLQFEDDEWLRERKFISGISDGIHILPKHGCMIDAETFDMMEKVPCTAIGMWLFPPSAFKKQTILRRNCWDVSAVRPSLFLFEV</sequence>
<name>A0AAN7CSQ0_9PEZI</name>
<accession>A0AAN7CSQ0</accession>
<feature type="domain" description="2EXR" evidence="1">
    <location>
        <begin position="41"/>
        <end position="161"/>
    </location>
</feature>
<gene>
    <name evidence="2" type="ORF">C7999DRAFT_33448</name>
</gene>
<dbReference type="InterPro" id="IPR045518">
    <property type="entry name" value="2EXR"/>
</dbReference>
<dbReference type="PANTHER" id="PTHR35910">
    <property type="entry name" value="2EXR DOMAIN-CONTAINING PROTEIN"/>
    <property type="match status" value="1"/>
</dbReference>
<reference evidence="2" key="1">
    <citation type="journal article" date="2023" name="Mol. Phylogenet. Evol.">
        <title>Genome-scale phylogeny and comparative genomics of the fungal order Sordariales.</title>
        <authorList>
            <person name="Hensen N."/>
            <person name="Bonometti L."/>
            <person name="Westerberg I."/>
            <person name="Brannstrom I.O."/>
            <person name="Guillou S."/>
            <person name="Cros-Aarteil S."/>
            <person name="Calhoun S."/>
            <person name="Haridas S."/>
            <person name="Kuo A."/>
            <person name="Mondo S."/>
            <person name="Pangilinan J."/>
            <person name="Riley R."/>
            <person name="LaButti K."/>
            <person name="Andreopoulos B."/>
            <person name="Lipzen A."/>
            <person name="Chen C."/>
            <person name="Yan M."/>
            <person name="Daum C."/>
            <person name="Ng V."/>
            <person name="Clum A."/>
            <person name="Steindorff A."/>
            <person name="Ohm R.A."/>
            <person name="Martin F."/>
            <person name="Silar P."/>
            <person name="Natvig D.O."/>
            <person name="Lalanne C."/>
            <person name="Gautier V."/>
            <person name="Ament-Velasquez S.L."/>
            <person name="Kruys A."/>
            <person name="Hutchinson M.I."/>
            <person name="Powell A.J."/>
            <person name="Barry K."/>
            <person name="Miller A.N."/>
            <person name="Grigoriev I.V."/>
            <person name="Debuchy R."/>
            <person name="Gladieux P."/>
            <person name="Hiltunen Thoren M."/>
            <person name="Johannesson H."/>
        </authorList>
    </citation>
    <scope>NUCLEOTIDE SEQUENCE</scope>
    <source>
        <strain evidence="2">CBS 359.72</strain>
    </source>
</reference>
<evidence type="ECO:0000313" key="3">
    <source>
        <dbReference type="Proteomes" id="UP001303647"/>
    </source>
</evidence>